<sequence>PTLQQAPTAIKSNLGFCTVPKSSRKKADFRQGSLLKRLLLRPKSTKTSKSGRSGGVLRGQLGTRNVPSNIQTADRIKMVTLTVSNILKCGSPGTVQGPPRDIKIEVPFSFFQVLFTLSL</sequence>
<evidence type="ECO:0000313" key="3">
    <source>
        <dbReference type="Proteomes" id="UP001187531"/>
    </source>
</evidence>
<dbReference type="Proteomes" id="UP001187531">
    <property type="component" value="Unassembled WGS sequence"/>
</dbReference>
<dbReference type="AlphaFoldDB" id="A0AA88KWY6"/>
<feature type="non-terminal residue" evidence="2">
    <location>
        <position position="119"/>
    </location>
</feature>
<evidence type="ECO:0000313" key="2">
    <source>
        <dbReference type="EMBL" id="KAK2710533.1"/>
    </source>
</evidence>
<feature type="region of interest" description="Disordered" evidence="1">
    <location>
        <begin position="43"/>
        <end position="63"/>
    </location>
</feature>
<reference evidence="2" key="1">
    <citation type="submission" date="2023-07" db="EMBL/GenBank/DDBJ databases">
        <title>Chromosome-level genome assembly of Artemia franciscana.</title>
        <authorList>
            <person name="Jo E."/>
        </authorList>
    </citation>
    <scope>NUCLEOTIDE SEQUENCE</scope>
    <source>
        <tissue evidence="2">Whole body</tissue>
    </source>
</reference>
<name>A0AA88KWY6_ARTSF</name>
<keyword evidence="3" id="KW-1185">Reference proteome</keyword>
<comment type="caution">
    <text evidence="2">The sequence shown here is derived from an EMBL/GenBank/DDBJ whole genome shotgun (WGS) entry which is preliminary data.</text>
</comment>
<protein>
    <submittedName>
        <fullName evidence="2">Uncharacterized protein</fullName>
    </submittedName>
</protein>
<gene>
    <name evidence="2" type="ORF">QYM36_011908</name>
</gene>
<evidence type="ECO:0000256" key="1">
    <source>
        <dbReference type="SAM" id="MobiDB-lite"/>
    </source>
</evidence>
<organism evidence="2 3">
    <name type="scientific">Artemia franciscana</name>
    <name type="common">Brine shrimp</name>
    <name type="synonym">Artemia sanfranciscana</name>
    <dbReference type="NCBI Taxonomy" id="6661"/>
    <lineage>
        <taxon>Eukaryota</taxon>
        <taxon>Metazoa</taxon>
        <taxon>Ecdysozoa</taxon>
        <taxon>Arthropoda</taxon>
        <taxon>Crustacea</taxon>
        <taxon>Branchiopoda</taxon>
        <taxon>Anostraca</taxon>
        <taxon>Artemiidae</taxon>
        <taxon>Artemia</taxon>
    </lineage>
</organism>
<proteinExistence type="predicted"/>
<dbReference type="EMBL" id="JAVRJZ010000016">
    <property type="protein sequence ID" value="KAK2710533.1"/>
    <property type="molecule type" value="Genomic_DNA"/>
</dbReference>
<accession>A0AA88KWY6</accession>